<dbReference type="GO" id="GO:0009236">
    <property type="term" value="P:cobalamin biosynthetic process"/>
    <property type="evidence" value="ECO:0007669"/>
    <property type="project" value="UniProtKB-UniRule"/>
</dbReference>
<dbReference type="GO" id="GO:0051073">
    <property type="term" value="F:adenosylcobinamide-GDP ribazoletransferase activity"/>
    <property type="evidence" value="ECO:0007669"/>
    <property type="project" value="UniProtKB-UniRule"/>
</dbReference>
<evidence type="ECO:0000256" key="18">
    <source>
        <dbReference type="ARBA" id="ARBA00049504"/>
    </source>
</evidence>
<evidence type="ECO:0000256" key="2">
    <source>
        <dbReference type="ARBA" id="ARBA00004651"/>
    </source>
</evidence>
<evidence type="ECO:0000256" key="16">
    <source>
        <dbReference type="ARBA" id="ARBA00032853"/>
    </source>
</evidence>
<dbReference type="NCBIfam" id="TIGR00317">
    <property type="entry name" value="cobS"/>
    <property type="match status" value="1"/>
</dbReference>
<dbReference type="PANTHER" id="PTHR34148">
    <property type="entry name" value="ADENOSYLCOBINAMIDE-GDP RIBAZOLETRANSFERASE"/>
    <property type="match status" value="1"/>
</dbReference>
<evidence type="ECO:0000256" key="19">
    <source>
        <dbReference type="HAMAP-Rule" id="MF_00719"/>
    </source>
</evidence>
<comment type="cofactor">
    <cofactor evidence="1 19">
        <name>Mg(2+)</name>
        <dbReference type="ChEBI" id="CHEBI:18420"/>
    </cofactor>
</comment>
<dbReference type="InterPro" id="IPR003805">
    <property type="entry name" value="CobS"/>
</dbReference>
<name>A0AAX4NGJ3_9ARCH</name>
<dbReference type="KEGG" id="omr:OXIME_000959"/>
<dbReference type="GeneID" id="95967695"/>
<feature type="transmembrane region" description="Helical" evidence="19">
    <location>
        <begin position="98"/>
        <end position="121"/>
    </location>
</feature>
<evidence type="ECO:0000256" key="8">
    <source>
        <dbReference type="ARBA" id="ARBA00022573"/>
    </source>
</evidence>
<evidence type="ECO:0000256" key="15">
    <source>
        <dbReference type="ARBA" id="ARBA00032605"/>
    </source>
</evidence>
<dbReference type="AlphaFoldDB" id="A0AAX4NGJ3"/>
<evidence type="ECO:0000256" key="9">
    <source>
        <dbReference type="ARBA" id="ARBA00022679"/>
    </source>
</evidence>
<comment type="catalytic activity">
    <reaction evidence="17 19">
        <text>alpha-ribazole + adenosylcob(III)inamide-GDP = adenosylcob(III)alamin + GMP + H(+)</text>
        <dbReference type="Rhea" id="RHEA:16049"/>
        <dbReference type="ChEBI" id="CHEBI:10329"/>
        <dbReference type="ChEBI" id="CHEBI:15378"/>
        <dbReference type="ChEBI" id="CHEBI:18408"/>
        <dbReference type="ChEBI" id="CHEBI:58115"/>
        <dbReference type="ChEBI" id="CHEBI:60487"/>
        <dbReference type="EC" id="2.7.8.26"/>
    </reaction>
</comment>
<evidence type="ECO:0000256" key="1">
    <source>
        <dbReference type="ARBA" id="ARBA00001946"/>
    </source>
</evidence>
<dbReference type="Pfam" id="PF02654">
    <property type="entry name" value="CobS"/>
    <property type="match status" value="1"/>
</dbReference>
<feature type="transmembrane region" description="Helical" evidence="19">
    <location>
        <begin position="56"/>
        <end position="77"/>
    </location>
</feature>
<accession>A0AAX4NGJ3</accession>
<evidence type="ECO:0000313" key="20">
    <source>
        <dbReference type="EMBL" id="WYY00389.1"/>
    </source>
</evidence>
<feature type="transmembrane region" description="Helical" evidence="19">
    <location>
        <begin position="173"/>
        <end position="206"/>
    </location>
</feature>
<evidence type="ECO:0000256" key="10">
    <source>
        <dbReference type="ARBA" id="ARBA00022692"/>
    </source>
</evidence>
<keyword evidence="7 19" id="KW-1003">Cell membrane</keyword>
<dbReference type="GO" id="GO:0008818">
    <property type="term" value="F:cobalamin 5'-phosphate synthase activity"/>
    <property type="evidence" value="ECO:0007669"/>
    <property type="project" value="UniProtKB-UniRule"/>
</dbReference>
<gene>
    <name evidence="19 20" type="primary">cobS</name>
    <name evidence="20" type="ORF">OXIME_000959</name>
</gene>
<evidence type="ECO:0000256" key="4">
    <source>
        <dbReference type="ARBA" id="ARBA00010561"/>
    </source>
</evidence>
<evidence type="ECO:0000256" key="7">
    <source>
        <dbReference type="ARBA" id="ARBA00022475"/>
    </source>
</evidence>
<feature type="transmembrane region" description="Helical" evidence="19">
    <location>
        <begin position="231"/>
        <end position="252"/>
    </location>
</feature>
<keyword evidence="8 19" id="KW-0169">Cobalamin biosynthesis</keyword>
<dbReference type="Proteomes" id="UP001451606">
    <property type="component" value="Chromosome"/>
</dbReference>
<keyword evidence="10 19" id="KW-0812">Transmembrane</keyword>
<evidence type="ECO:0000256" key="11">
    <source>
        <dbReference type="ARBA" id="ARBA00022842"/>
    </source>
</evidence>
<evidence type="ECO:0000256" key="14">
    <source>
        <dbReference type="ARBA" id="ARBA00025228"/>
    </source>
</evidence>
<protein>
    <recommendedName>
        <fullName evidence="6 19">Adenosylcobinamide-GDP ribazoletransferase</fullName>
        <ecNumber evidence="5 19">2.7.8.26</ecNumber>
    </recommendedName>
    <alternativeName>
        <fullName evidence="16 19">Cobalamin synthase</fullName>
    </alternativeName>
    <alternativeName>
        <fullName evidence="15 19">Cobalamin-5'-phosphate synthase</fullName>
    </alternativeName>
</protein>
<comment type="subcellular location">
    <subcellularLocation>
        <location evidence="2 19">Cell membrane</location>
        <topology evidence="2 19">Multi-pass membrane protein</topology>
    </subcellularLocation>
</comment>
<proteinExistence type="inferred from homology"/>
<dbReference type="RefSeq" id="WP_393970728.1">
    <property type="nucleotide sequence ID" value="NZ_CP133772.1"/>
</dbReference>
<evidence type="ECO:0000256" key="5">
    <source>
        <dbReference type="ARBA" id="ARBA00013200"/>
    </source>
</evidence>
<keyword evidence="13 19" id="KW-0472">Membrane</keyword>
<keyword evidence="21" id="KW-1185">Reference proteome</keyword>
<keyword evidence="11 19" id="KW-0460">Magnesium</keyword>
<reference evidence="20 21" key="1">
    <citation type="submission" date="2023-09" db="EMBL/GenBank/DDBJ databases">
        <authorList>
            <person name="Golyshina O.V."/>
            <person name="Lunev E.A."/>
            <person name="Bargiela R."/>
            <person name="Gaines M.C."/>
            <person name="Daum B."/>
            <person name="Bale N.J."/>
            <person name="Koenen M."/>
            <person name="Sinninghe Damst J.S."/>
            <person name="Yakimov M."/>
            <person name="Golyshin P.N."/>
        </authorList>
    </citation>
    <scope>NUCLEOTIDE SEQUENCE [LARGE SCALE GENOMIC DNA]</scope>
    <source>
        <strain evidence="20 21">M1</strain>
    </source>
</reference>
<evidence type="ECO:0000256" key="17">
    <source>
        <dbReference type="ARBA" id="ARBA00048623"/>
    </source>
</evidence>
<dbReference type="EMBL" id="CP133772">
    <property type="protein sequence ID" value="WYY00389.1"/>
    <property type="molecule type" value="Genomic_DNA"/>
</dbReference>
<evidence type="ECO:0000256" key="13">
    <source>
        <dbReference type="ARBA" id="ARBA00023136"/>
    </source>
</evidence>
<evidence type="ECO:0000256" key="12">
    <source>
        <dbReference type="ARBA" id="ARBA00022989"/>
    </source>
</evidence>
<keyword evidence="9 19" id="KW-0808">Transferase</keyword>
<evidence type="ECO:0000256" key="6">
    <source>
        <dbReference type="ARBA" id="ARBA00015850"/>
    </source>
</evidence>
<evidence type="ECO:0000256" key="3">
    <source>
        <dbReference type="ARBA" id="ARBA00004663"/>
    </source>
</evidence>
<dbReference type="EC" id="2.7.8.26" evidence="5 19"/>
<sequence length="253" mass="28047">MPSFRNAISFFTVIPSGSSQLDEKSVYFFSLVGGVVGTLIAAVISVFYFAGFRYEGYVVGFACIIILYGFTHLDGVIDTGDALMFRGTVERRREILKDHYIGAGAIGWVIVIYSVSLASFLQMGFYQAILAVIFGEIFSKSWYVMYLSGSESFGSGLAHFFEKEVRKRKSAVLVANIAPFIFIALFLDVYIAIAFAVTSLILIGVARQITKKFEGVNGDILGFTGELFRMFFYASFLFLGVFPQLSVLNIHLI</sequence>
<keyword evidence="12 19" id="KW-1133">Transmembrane helix</keyword>
<feature type="transmembrane region" description="Helical" evidence="19">
    <location>
        <begin position="26"/>
        <end position="50"/>
    </location>
</feature>
<evidence type="ECO:0000313" key="21">
    <source>
        <dbReference type="Proteomes" id="UP001451606"/>
    </source>
</evidence>
<organism evidence="20 21">
    <name type="scientific">Oxyplasma meridianum</name>
    <dbReference type="NCBI Taxonomy" id="3073602"/>
    <lineage>
        <taxon>Archaea</taxon>
        <taxon>Methanobacteriati</taxon>
        <taxon>Thermoplasmatota</taxon>
        <taxon>Thermoplasmata</taxon>
        <taxon>Thermoplasmatales</taxon>
        <taxon>Thermoplasmataceae</taxon>
        <taxon>Oxyplasma</taxon>
    </lineage>
</organism>
<dbReference type="HAMAP" id="MF_00719">
    <property type="entry name" value="CobS"/>
    <property type="match status" value="1"/>
</dbReference>
<comment type="similarity">
    <text evidence="4 19">Belongs to the CobS family.</text>
</comment>
<dbReference type="GO" id="GO:0005886">
    <property type="term" value="C:plasma membrane"/>
    <property type="evidence" value="ECO:0007669"/>
    <property type="project" value="UniProtKB-SubCell"/>
</dbReference>
<comment type="pathway">
    <text evidence="3 19">Cofactor biosynthesis; adenosylcobalamin biosynthesis; adenosylcobalamin from cob(II)yrinate a,c-diamide: step 7/7.</text>
</comment>
<dbReference type="PANTHER" id="PTHR34148:SF1">
    <property type="entry name" value="ADENOSYLCOBINAMIDE-GDP RIBAZOLETRANSFERASE"/>
    <property type="match status" value="1"/>
</dbReference>
<comment type="function">
    <text evidence="14 19">Joins adenosylcobinamide-GDP and alpha-ribazole to generate adenosylcobalamin (Ado-cobalamin). Also synthesizes adenosylcobalamin 5'-phosphate from adenosylcobinamide-GDP and alpha-ribazole 5'-phosphate.</text>
</comment>
<comment type="catalytic activity">
    <reaction evidence="18 19">
        <text>alpha-ribazole 5'-phosphate + adenosylcob(III)inamide-GDP = adenosylcob(III)alamin 5'-phosphate + GMP + H(+)</text>
        <dbReference type="Rhea" id="RHEA:23560"/>
        <dbReference type="ChEBI" id="CHEBI:15378"/>
        <dbReference type="ChEBI" id="CHEBI:57918"/>
        <dbReference type="ChEBI" id="CHEBI:58115"/>
        <dbReference type="ChEBI" id="CHEBI:60487"/>
        <dbReference type="ChEBI" id="CHEBI:60493"/>
        <dbReference type="EC" id="2.7.8.26"/>
    </reaction>
</comment>